<reference evidence="3 5" key="2">
    <citation type="submission" date="2017-08" db="EMBL/GenBank/DDBJ databases">
        <title>Burning lignite coal seam in the remote Altai Mountains harbors a hydrogen-driven thermophilic microbial community.</title>
        <authorList>
            <person name="Kadnikov V.V."/>
            <person name="Mardanov A.V."/>
            <person name="Ivasenko D."/>
            <person name="Beletsky A.V."/>
            <person name="Karnachuk O.V."/>
            <person name="Ravin N.V."/>
        </authorList>
    </citation>
    <scope>NUCLEOTIDE SEQUENCE [LARGE SCALE GENOMIC DNA]</scope>
    <source>
        <strain evidence="3">AL33</strain>
    </source>
</reference>
<comment type="caution">
    <text evidence="2">The sequence shown here is derived from an EMBL/GenBank/DDBJ whole genome shotgun (WGS) entry which is preliminary data.</text>
</comment>
<organism evidence="2 4">
    <name type="scientific">Hydrogenibacillus schlegelii</name>
    <name type="common">Bacillus schlegelii</name>
    <dbReference type="NCBI Taxonomy" id="1484"/>
    <lineage>
        <taxon>Bacteria</taxon>
        <taxon>Bacillati</taxon>
        <taxon>Bacillota</taxon>
        <taxon>Bacilli</taxon>
        <taxon>Bacillales</taxon>
        <taxon>Bacillales Family X. Incertae Sedis</taxon>
        <taxon>Hydrogenibacillus</taxon>
    </lineage>
</organism>
<proteinExistence type="predicted"/>
<evidence type="ECO:0000313" key="2">
    <source>
        <dbReference type="EMBL" id="OAR03513.1"/>
    </source>
</evidence>
<evidence type="ECO:0000313" key="1">
    <source>
        <dbReference type="EMBL" id="MBT9281286.1"/>
    </source>
</evidence>
<evidence type="ECO:0000313" key="5">
    <source>
        <dbReference type="Proteomes" id="UP000244180"/>
    </source>
</evidence>
<dbReference type="EMBL" id="PEBV01000005">
    <property type="protein sequence ID" value="PTQ54308.1"/>
    <property type="molecule type" value="Genomic_DNA"/>
</dbReference>
<evidence type="ECO:0000313" key="3">
    <source>
        <dbReference type="EMBL" id="PTQ54308.1"/>
    </source>
</evidence>
<reference evidence="2 4" key="1">
    <citation type="submission" date="2015-09" db="EMBL/GenBank/DDBJ databases">
        <title>Draft genome sequence of Hydrogenibacillus schlegelii DSM 2000.</title>
        <authorList>
            <person name="Hemp J."/>
        </authorList>
    </citation>
    <scope>NUCLEOTIDE SEQUENCE [LARGE SCALE GENOMIC DNA]</scope>
    <source>
        <strain evidence="2 4">MA 48</strain>
    </source>
</reference>
<gene>
    <name evidence="3" type="ORF">HSCHL_0587</name>
    <name evidence="1" type="ORF">KM312_01240</name>
    <name evidence="2" type="ORF">SA87_02385</name>
</gene>
<dbReference type="Proteomes" id="UP000243024">
    <property type="component" value="Unassembled WGS sequence"/>
</dbReference>
<accession>A0A179IMN4</accession>
<reference evidence="1" key="3">
    <citation type="journal article" date="2021" name="Microbiology">
        <title>Metagenomic Analysis of the Microbial Community in the Underground Coal Fire Area (Kemerovo Region, Russia) Revealed Predominance of Thermophilic Members of the Phyla Deinococcus-thermus, Aquificae, and Firmicutes.</title>
        <authorList>
            <person name="Kadnikov V."/>
            <person name="Mardanov A.V."/>
            <person name="Beletsky A.V."/>
            <person name="Karnachuk O.V."/>
            <person name="Ravin N.V."/>
        </authorList>
    </citation>
    <scope>NUCLEOTIDE SEQUENCE</scope>
    <source>
        <strain evidence="1">RBS10-49</strain>
    </source>
</reference>
<dbReference type="EMBL" id="JXBB01000055">
    <property type="protein sequence ID" value="OAR03513.1"/>
    <property type="molecule type" value="Genomic_DNA"/>
</dbReference>
<protein>
    <submittedName>
        <fullName evidence="2">Uncharacterized protein</fullName>
    </submittedName>
</protein>
<dbReference type="Proteomes" id="UP000748108">
    <property type="component" value="Unassembled WGS sequence"/>
</dbReference>
<name>A0A179IMN4_HYDSH</name>
<dbReference type="EMBL" id="JAHHQF010000037">
    <property type="protein sequence ID" value="MBT9281286.1"/>
    <property type="molecule type" value="Genomic_DNA"/>
</dbReference>
<dbReference type="RefSeq" id="WP_066202707.1">
    <property type="nucleotide sequence ID" value="NZ_CBCSAS010000002.1"/>
</dbReference>
<sequence length="263" mass="28028">MWERAWTADIRRRLMGEGAPGRLRSSAARAGASAVLRPAPEELGRWLARRHALTYGMPAPASRVQAGRWIDGWVAALRAAAPAVATGTAPGAAYAHQLGQALLYYLHDSGYAARAARRAGHRAAVLSPFAPEAVAAEAEGGEAPYVADWPEAEVGDALGWTALHFPPEEAEAYAAAFLEAYRRAFALPEDAGPFLYARMAYPAGWLEALGAPQAPEQAARLAAAFRQEKKRTAAVARIRRLLASIGLSAPAIDWLERGLEAVG</sequence>
<dbReference type="Proteomes" id="UP000244180">
    <property type="component" value="Unassembled WGS sequence"/>
</dbReference>
<keyword evidence="4" id="KW-1185">Reference proteome</keyword>
<dbReference type="AlphaFoldDB" id="A0A179IMN4"/>
<evidence type="ECO:0000313" key="4">
    <source>
        <dbReference type="Proteomes" id="UP000243024"/>
    </source>
</evidence>